<dbReference type="PANTHER" id="PTHR30363:SF44">
    <property type="entry name" value="AGA OPERON TRANSCRIPTIONAL REPRESSOR-RELATED"/>
    <property type="match status" value="1"/>
</dbReference>
<sequence length="287" mass="31333">MKKLTATERQMQILQLLNKNGAMKTLDLANYFHVSRETMRRDLMTLTEQGLIDKWFGGVICSDHLSQHPFLYEDMKTWFQNSLKDSPASSKKELAVPAASAKTEENDSSSLKTQIARKALSLISPGSTIFLDNGEISLCLAKLLSRLSGYTIITASIPVVNICMATQNRVIICGGVVAPQVQASAGTSAADFLNQLNMDAAVFESEGFQAGSGPTSSDLDYSQVQKAALRNARLRIVLAESSKAGYSSLTQFASWQDIDCLVTDSCLDPAFRNKYADSMHIVFADPL</sequence>
<dbReference type="InterPro" id="IPR036388">
    <property type="entry name" value="WH-like_DNA-bd_sf"/>
</dbReference>
<comment type="caution">
    <text evidence="5">The sequence shown here is derived from an EMBL/GenBank/DDBJ whole genome shotgun (WGS) entry which is preliminary data.</text>
</comment>
<dbReference type="Gene3D" id="1.10.10.10">
    <property type="entry name" value="Winged helix-like DNA-binding domain superfamily/Winged helix DNA-binding domain"/>
    <property type="match status" value="1"/>
</dbReference>
<evidence type="ECO:0000256" key="3">
    <source>
        <dbReference type="ARBA" id="ARBA00023163"/>
    </source>
</evidence>
<dbReference type="InterPro" id="IPR018356">
    <property type="entry name" value="Tscrpt_reg_HTH_DeoR_CS"/>
</dbReference>
<dbReference type="RefSeq" id="WP_186872346.1">
    <property type="nucleotide sequence ID" value="NZ_JACOOR010000006.1"/>
</dbReference>
<dbReference type="Proteomes" id="UP000649345">
    <property type="component" value="Unassembled WGS sequence"/>
</dbReference>
<keyword evidence="6" id="KW-1185">Reference proteome</keyword>
<dbReference type="Pfam" id="PF08220">
    <property type="entry name" value="HTH_DeoR"/>
    <property type="match status" value="1"/>
</dbReference>
<dbReference type="GO" id="GO:0003677">
    <property type="term" value="F:DNA binding"/>
    <property type="evidence" value="ECO:0007669"/>
    <property type="project" value="UniProtKB-KW"/>
</dbReference>
<dbReference type="InterPro" id="IPR014036">
    <property type="entry name" value="DeoR-like_C"/>
</dbReference>
<evidence type="ECO:0000256" key="2">
    <source>
        <dbReference type="ARBA" id="ARBA00023125"/>
    </source>
</evidence>
<evidence type="ECO:0000259" key="4">
    <source>
        <dbReference type="PROSITE" id="PS51000"/>
    </source>
</evidence>
<keyword evidence="1" id="KW-0805">Transcription regulation</keyword>
<evidence type="ECO:0000313" key="6">
    <source>
        <dbReference type="Proteomes" id="UP000649345"/>
    </source>
</evidence>
<keyword evidence="3" id="KW-0804">Transcription</keyword>
<dbReference type="PRINTS" id="PR00037">
    <property type="entry name" value="HTHLACR"/>
</dbReference>
<dbReference type="SMART" id="SM00420">
    <property type="entry name" value="HTH_DEOR"/>
    <property type="match status" value="1"/>
</dbReference>
<dbReference type="Pfam" id="PF00455">
    <property type="entry name" value="DeoRC"/>
    <property type="match status" value="1"/>
</dbReference>
<dbReference type="InterPro" id="IPR037171">
    <property type="entry name" value="NagB/RpiA_transferase-like"/>
</dbReference>
<proteinExistence type="predicted"/>
<dbReference type="EMBL" id="JACOOR010000006">
    <property type="protein sequence ID" value="MBC5660425.1"/>
    <property type="molecule type" value="Genomic_DNA"/>
</dbReference>
<dbReference type="InterPro" id="IPR036390">
    <property type="entry name" value="WH_DNA-bd_sf"/>
</dbReference>
<dbReference type="SUPFAM" id="SSF46785">
    <property type="entry name" value="Winged helix' DNA-binding domain"/>
    <property type="match status" value="1"/>
</dbReference>
<dbReference type="AlphaFoldDB" id="A0A923LE09"/>
<protein>
    <submittedName>
        <fullName evidence="5">DeoR/GlpR transcriptional regulator</fullName>
    </submittedName>
</protein>
<dbReference type="GO" id="GO:0003700">
    <property type="term" value="F:DNA-binding transcription factor activity"/>
    <property type="evidence" value="ECO:0007669"/>
    <property type="project" value="InterPro"/>
</dbReference>
<dbReference type="InterPro" id="IPR001034">
    <property type="entry name" value="DeoR_HTH"/>
</dbReference>
<name>A0A923LE09_9FIRM</name>
<accession>A0A923LE09</accession>
<reference evidence="5" key="1">
    <citation type="submission" date="2020-08" db="EMBL/GenBank/DDBJ databases">
        <title>Genome public.</title>
        <authorList>
            <person name="Liu C."/>
            <person name="Sun Q."/>
        </authorList>
    </citation>
    <scope>NUCLEOTIDE SEQUENCE</scope>
    <source>
        <strain evidence="5">NSJ-68</strain>
    </source>
</reference>
<dbReference type="PANTHER" id="PTHR30363">
    <property type="entry name" value="HTH-TYPE TRANSCRIPTIONAL REGULATOR SRLR-RELATED"/>
    <property type="match status" value="1"/>
</dbReference>
<evidence type="ECO:0000313" key="5">
    <source>
        <dbReference type="EMBL" id="MBC5660425.1"/>
    </source>
</evidence>
<dbReference type="SMART" id="SM01134">
    <property type="entry name" value="DeoRC"/>
    <property type="match status" value="1"/>
</dbReference>
<keyword evidence="2" id="KW-0238">DNA-binding</keyword>
<dbReference type="SUPFAM" id="SSF100950">
    <property type="entry name" value="NagB/RpiA/CoA transferase-like"/>
    <property type="match status" value="1"/>
</dbReference>
<feature type="domain" description="HTH deoR-type" evidence="4">
    <location>
        <begin position="6"/>
        <end position="61"/>
    </location>
</feature>
<dbReference type="PROSITE" id="PS00894">
    <property type="entry name" value="HTH_DEOR_1"/>
    <property type="match status" value="1"/>
</dbReference>
<dbReference type="InterPro" id="IPR050313">
    <property type="entry name" value="Carb_Metab_HTH_regulators"/>
</dbReference>
<organism evidence="5 6">
    <name type="scientific">Anaerosacchariphilus hominis</name>
    <dbReference type="NCBI Taxonomy" id="2763017"/>
    <lineage>
        <taxon>Bacteria</taxon>
        <taxon>Bacillati</taxon>
        <taxon>Bacillota</taxon>
        <taxon>Clostridia</taxon>
        <taxon>Lachnospirales</taxon>
        <taxon>Lachnospiraceae</taxon>
        <taxon>Anaerosacchariphilus</taxon>
    </lineage>
</organism>
<evidence type="ECO:0000256" key="1">
    <source>
        <dbReference type="ARBA" id="ARBA00023015"/>
    </source>
</evidence>
<dbReference type="PROSITE" id="PS51000">
    <property type="entry name" value="HTH_DEOR_2"/>
    <property type="match status" value="1"/>
</dbReference>
<gene>
    <name evidence="5" type="ORF">H8S44_11660</name>
</gene>